<evidence type="ECO:0000256" key="2">
    <source>
        <dbReference type="ARBA" id="ARBA00023242"/>
    </source>
</evidence>
<evidence type="ECO:0000256" key="3">
    <source>
        <dbReference type="SAM" id="MobiDB-lite"/>
    </source>
</evidence>
<dbReference type="SUPFAM" id="SSF50729">
    <property type="entry name" value="PH domain-like"/>
    <property type="match status" value="1"/>
</dbReference>
<dbReference type="STRING" id="45607.A0A2T0FMS8"/>
<gene>
    <name evidence="5" type="ORF">B9G98_03895</name>
</gene>
<dbReference type="GeneID" id="36517643"/>
<feature type="compositionally biased region" description="Low complexity" evidence="3">
    <location>
        <begin position="303"/>
        <end position="312"/>
    </location>
</feature>
<dbReference type="InterPro" id="IPR045255">
    <property type="entry name" value="RanBP1-like"/>
</dbReference>
<dbReference type="Pfam" id="PF00638">
    <property type="entry name" value="Ran_BP1"/>
    <property type="match status" value="1"/>
</dbReference>
<sequence length="352" mass="37665">MKRQLSDSEESPIKRAAGEIARQPEAKNGSGGLKAPGATTSGTLFGNFGTFSFDSIKPKADVFGEKSSDNPWAEPAPALGDDTKKDKYAQVELKQQTVQTGEENESTLFTSRARLYALSFADTAAGWKERGVGVLKVNVDDSNRARIVMRSEGLLRVVLNMPLAKNTQINKGFKSSLVTEKFVQIVGIETDVPHKYALKLPSKELATELFEILDARPETVTERASSESTGHEEAAQEATSQDAAAGAVDEYAVGAEGSLVGREEQGSEDSVKAGDQEASEVSEASEASEASKASEEANEEANDQANQANQASDQTNEQAKEADNAANKTNKSKSLESHESEPEKADSTLENQ</sequence>
<dbReference type="PANTHER" id="PTHR23138:SF142">
    <property type="entry name" value="RAN-BINDING PROTEIN 3B-RELATED"/>
    <property type="match status" value="1"/>
</dbReference>
<comment type="subcellular location">
    <subcellularLocation>
        <location evidence="1">Nucleus</location>
    </subcellularLocation>
</comment>
<evidence type="ECO:0000256" key="1">
    <source>
        <dbReference type="ARBA" id="ARBA00004123"/>
    </source>
</evidence>
<feature type="domain" description="RanBD1" evidence="4">
    <location>
        <begin position="72"/>
        <end position="222"/>
    </location>
</feature>
<dbReference type="OrthoDB" id="411251at2759"/>
<dbReference type="EMBL" id="NDIQ01000022">
    <property type="protein sequence ID" value="PRT56275.1"/>
    <property type="molecule type" value="Genomic_DNA"/>
</dbReference>
<comment type="caution">
    <text evidence="5">The sequence shown here is derived from an EMBL/GenBank/DDBJ whole genome shotgun (WGS) entry which is preliminary data.</text>
</comment>
<organism evidence="5 6">
    <name type="scientific">Wickerhamiella sorbophila</name>
    <dbReference type="NCBI Taxonomy" id="45607"/>
    <lineage>
        <taxon>Eukaryota</taxon>
        <taxon>Fungi</taxon>
        <taxon>Dikarya</taxon>
        <taxon>Ascomycota</taxon>
        <taxon>Saccharomycotina</taxon>
        <taxon>Dipodascomycetes</taxon>
        <taxon>Dipodascales</taxon>
        <taxon>Trichomonascaceae</taxon>
        <taxon>Wickerhamiella</taxon>
    </lineage>
</organism>
<dbReference type="AlphaFoldDB" id="A0A2T0FMS8"/>
<dbReference type="Proteomes" id="UP000238350">
    <property type="component" value="Unassembled WGS sequence"/>
</dbReference>
<reference evidence="5 6" key="1">
    <citation type="submission" date="2017-04" db="EMBL/GenBank/DDBJ databases">
        <title>Genome sequencing of [Candida] sorbophila.</title>
        <authorList>
            <person name="Ahn J.O."/>
        </authorList>
    </citation>
    <scope>NUCLEOTIDE SEQUENCE [LARGE SCALE GENOMIC DNA]</scope>
    <source>
        <strain evidence="5 6">DS02</strain>
    </source>
</reference>
<evidence type="ECO:0000313" key="6">
    <source>
        <dbReference type="Proteomes" id="UP000238350"/>
    </source>
</evidence>
<dbReference type="InterPro" id="IPR000156">
    <property type="entry name" value="Ran_bind_dom"/>
</dbReference>
<accession>A0A2T0FMS8</accession>
<feature type="region of interest" description="Disordered" evidence="3">
    <location>
        <begin position="258"/>
        <end position="352"/>
    </location>
</feature>
<dbReference type="PROSITE" id="PS50196">
    <property type="entry name" value="RANBD1"/>
    <property type="match status" value="1"/>
</dbReference>
<name>A0A2T0FMS8_9ASCO</name>
<feature type="compositionally biased region" description="Basic and acidic residues" evidence="3">
    <location>
        <begin position="261"/>
        <end position="275"/>
    </location>
</feature>
<feature type="region of interest" description="Disordered" evidence="3">
    <location>
        <begin position="218"/>
        <end position="244"/>
    </location>
</feature>
<evidence type="ECO:0000313" key="5">
    <source>
        <dbReference type="EMBL" id="PRT56275.1"/>
    </source>
</evidence>
<protein>
    <submittedName>
        <fullName evidence="5">Ran-specific GTPase-activating protein 2</fullName>
    </submittedName>
</protein>
<keyword evidence="2" id="KW-0539">Nucleus</keyword>
<feature type="compositionally biased region" description="Low complexity" evidence="3">
    <location>
        <begin position="279"/>
        <end position="291"/>
    </location>
</feature>
<dbReference type="GO" id="GO:0006607">
    <property type="term" value="P:NLS-bearing protein import into nucleus"/>
    <property type="evidence" value="ECO:0007669"/>
    <property type="project" value="TreeGrafter"/>
</dbReference>
<evidence type="ECO:0000259" key="4">
    <source>
        <dbReference type="PROSITE" id="PS50196"/>
    </source>
</evidence>
<feature type="region of interest" description="Disordered" evidence="3">
    <location>
        <begin position="1"/>
        <end position="39"/>
    </location>
</feature>
<dbReference type="SMART" id="SM00160">
    <property type="entry name" value="RanBD"/>
    <property type="match status" value="1"/>
</dbReference>
<proteinExistence type="predicted"/>
<keyword evidence="6" id="KW-1185">Reference proteome</keyword>
<dbReference type="RefSeq" id="XP_024666220.1">
    <property type="nucleotide sequence ID" value="XM_024810452.1"/>
</dbReference>
<dbReference type="GO" id="GO:0005634">
    <property type="term" value="C:nucleus"/>
    <property type="evidence" value="ECO:0007669"/>
    <property type="project" value="UniProtKB-SubCell"/>
</dbReference>
<dbReference type="PANTHER" id="PTHR23138">
    <property type="entry name" value="RAN BINDING PROTEIN"/>
    <property type="match status" value="1"/>
</dbReference>
<feature type="compositionally biased region" description="Basic and acidic residues" evidence="3">
    <location>
        <begin position="1"/>
        <end position="25"/>
    </location>
</feature>
<feature type="compositionally biased region" description="Basic and acidic residues" evidence="3">
    <location>
        <begin position="333"/>
        <end position="352"/>
    </location>
</feature>
<feature type="compositionally biased region" description="Basic and acidic residues" evidence="3">
    <location>
        <begin position="218"/>
        <end position="234"/>
    </location>
</feature>
<dbReference type="Gene3D" id="2.30.29.30">
    <property type="entry name" value="Pleckstrin-homology domain (PH domain)/Phosphotyrosine-binding domain (PTB)"/>
    <property type="match status" value="1"/>
</dbReference>
<dbReference type="InterPro" id="IPR011993">
    <property type="entry name" value="PH-like_dom_sf"/>
</dbReference>